<dbReference type="AlphaFoldDB" id="A0AA96UYY4"/>
<dbReference type="Proteomes" id="UP001302978">
    <property type="component" value="Chromosome"/>
</dbReference>
<dbReference type="Gene3D" id="3.90.176.10">
    <property type="entry name" value="Toxin ADP-ribosyltransferase, Chain A, domain 1"/>
    <property type="match status" value="1"/>
</dbReference>
<organism evidence="2 3">
    <name type="scientific">Methanimicrococcus hongohii</name>
    <dbReference type="NCBI Taxonomy" id="3028295"/>
    <lineage>
        <taxon>Archaea</taxon>
        <taxon>Methanobacteriati</taxon>
        <taxon>Methanobacteriota</taxon>
        <taxon>Stenosarchaea group</taxon>
        <taxon>Methanomicrobia</taxon>
        <taxon>Methanosarcinales</taxon>
        <taxon>Methanosarcinaceae</taxon>
        <taxon>Methanimicrococcus</taxon>
    </lineage>
</organism>
<dbReference type="PROSITE" id="PS51996">
    <property type="entry name" value="TR_MART"/>
    <property type="match status" value="1"/>
</dbReference>
<feature type="domain" description="ADP ribosyltransferase" evidence="1">
    <location>
        <begin position="103"/>
        <end position="203"/>
    </location>
</feature>
<dbReference type="SUPFAM" id="SSF56399">
    <property type="entry name" value="ADP-ribosylation"/>
    <property type="match status" value="1"/>
</dbReference>
<protein>
    <recommendedName>
        <fullName evidence="1">ADP ribosyltransferase domain-containing protein</fullName>
    </recommendedName>
</protein>
<dbReference type="EMBL" id="CP131059">
    <property type="protein sequence ID" value="WNY23231.1"/>
    <property type="molecule type" value="Genomic_DNA"/>
</dbReference>
<sequence length="228" mass="26958">MSKYIGMNTISADIIAERPELLQEYTTYLIPYTDRKDLTAMEKVCIGNYQDVHFWNTQKKRWSFFVPNNWEGKPWCYVINSCCRNFEFYKLLSAEEKELVGFNIQNIDSAIQKSKTDKDYTLYRGVNNIDWLKNSEVGESYIDYGFGSFTLDINKALEYTNVKNPIIFQLELEKGANALYIDRAENEMLRPRNSPYRIIKQDKIYLIDEDIEVTVYKIRVKEDESYVV</sequence>
<accession>A0AA96UYY4</accession>
<evidence type="ECO:0000313" key="2">
    <source>
        <dbReference type="EMBL" id="WNY23231.1"/>
    </source>
</evidence>
<dbReference type="Pfam" id="PF03496">
    <property type="entry name" value="ADPrib_exo_Tox"/>
    <property type="match status" value="1"/>
</dbReference>
<dbReference type="InterPro" id="IPR003540">
    <property type="entry name" value="ADP-ribosyltransferase"/>
</dbReference>
<dbReference type="GO" id="GO:0005576">
    <property type="term" value="C:extracellular region"/>
    <property type="evidence" value="ECO:0007669"/>
    <property type="project" value="InterPro"/>
</dbReference>
<dbReference type="GeneID" id="85195034"/>
<proteinExistence type="predicted"/>
<dbReference type="KEGG" id="mehf:MmiHf6_05360"/>
<evidence type="ECO:0000313" key="3">
    <source>
        <dbReference type="Proteomes" id="UP001302978"/>
    </source>
</evidence>
<keyword evidence="3" id="KW-1185">Reference proteome</keyword>
<reference evidence="2 3" key="1">
    <citation type="submission" date="2023-07" db="EMBL/GenBank/DDBJ databases">
        <title>Closed genoem sequence of Methanomicrococcus sp. Hf6.</title>
        <authorList>
            <person name="Poehlein A."/>
            <person name="Protasov E."/>
            <person name="Platt K."/>
            <person name="Reeh H."/>
            <person name="Daniel R."/>
            <person name="Brune A."/>
        </authorList>
    </citation>
    <scope>NUCLEOTIDE SEQUENCE [LARGE SCALE GENOMIC DNA]</scope>
    <source>
        <strain evidence="2 3">Hf6</strain>
    </source>
</reference>
<dbReference type="RefSeq" id="WP_316558245.1">
    <property type="nucleotide sequence ID" value="NZ_CP131059.1"/>
</dbReference>
<evidence type="ECO:0000259" key="1">
    <source>
        <dbReference type="Pfam" id="PF03496"/>
    </source>
</evidence>
<gene>
    <name evidence="2" type="ORF">MmiHf6_05360</name>
</gene>
<name>A0AA96UYY4_9EURY</name>